<organism evidence="2 3">
    <name type="scientific">Geodermatophilus sabuli</name>
    <dbReference type="NCBI Taxonomy" id="1564158"/>
    <lineage>
        <taxon>Bacteria</taxon>
        <taxon>Bacillati</taxon>
        <taxon>Actinomycetota</taxon>
        <taxon>Actinomycetes</taxon>
        <taxon>Geodermatophilales</taxon>
        <taxon>Geodermatophilaceae</taxon>
        <taxon>Geodermatophilus</taxon>
    </lineage>
</organism>
<feature type="domain" description="DUF222" evidence="1">
    <location>
        <begin position="4"/>
        <end position="210"/>
    </location>
</feature>
<dbReference type="RefSeq" id="WP_163484504.1">
    <property type="nucleotide sequence ID" value="NZ_JAAGWF010000070.1"/>
</dbReference>
<proteinExistence type="predicted"/>
<dbReference type="EMBL" id="JAAGWF010000070">
    <property type="protein sequence ID" value="NEK60727.1"/>
    <property type="molecule type" value="Genomic_DNA"/>
</dbReference>
<sequence>RAGRALEHLPAVAAAFAAGTITAEQVTVVVPVTTPERLTAAAQQGVDLAEVDAVLADTAASRPPVPLARVVGHYLTRLDPDGVEPDPTEGRALTLARHPDGTLTIRGELDCVGGEKLAAALEAIAAAGRVAGDRRTRAQTLGDALVQLADTALASGRLPVLRTVKPHVILTLDLADLAEEGTGPGVADTGFGATLSAARARWLACDATLTRLVL</sequence>
<keyword evidence="3" id="KW-1185">Reference proteome</keyword>
<dbReference type="InterPro" id="IPR003870">
    <property type="entry name" value="DUF222"/>
</dbReference>
<name>A0A7K3W9Z2_9ACTN</name>
<gene>
    <name evidence="2" type="ORF">GCU56_23030</name>
</gene>
<dbReference type="Proteomes" id="UP000470246">
    <property type="component" value="Unassembled WGS sequence"/>
</dbReference>
<feature type="non-terminal residue" evidence="2">
    <location>
        <position position="1"/>
    </location>
</feature>
<protein>
    <submittedName>
        <fullName evidence="2">DUF222 domain-containing protein</fullName>
    </submittedName>
</protein>
<dbReference type="Pfam" id="PF02720">
    <property type="entry name" value="DUF222"/>
    <property type="match status" value="1"/>
</dbReference>
<accession>A0A7K3W9Z2</accession>
<feature type="non-terminal residue" evidence="2">
    <location>
        <position position="214"/>
    </location>
</feature>
<reference evidence="2 3" key="1">
    <citation type="submission" date="2020-02" db="EMBL/GenBank/DDBJ databases">
        <title>Geodermatophilus sabuli CPCC 205279 I12A-02694.</title>
        <authorList>
            <person name="Jiang Z."/>
        </authorList>
    </citation>
    <scope>NUCLEOTIDE SEQUENCE [LARGE SCALE GENOMIC DNA]</scope>
    <source>
        <strain evidence="2 3">I12A-02694</strain>
    </source>
</reference>
<comment type="caution">
    <text evidence="2">The sequence shown here is derived from an EMBL/GenBank/DDBJ whole genome shotgun (WGS) entry which is preliminary data.</text>
</comment>
<dbReference type="AlphaFoldDB" id="A0A7K3W9Z2"/>
<evidence type="ECO:0000259" key="1">
    <source>
        <dbReference type="Pfam" id="PF02720"/>
    </source>
</evidence>
<evidence type="ECO:0000313" key="3">
    <source>
        <dbReference type="Proteomes" id="UP000470246"/>
    </source>
</evidence>
<evidence type="ECO:0000313" key="2">
    <source>
        <dbReference type="EMBL" id="NEK60727.1"/>
    </source>
</evidence>